<dbReference type="InterPro" id="IPR016163">
    <property type="entry name" value="Ald_DH_C"/>
</dbReference>
<dbReference type="PANTHER" id="PTHR43866">
    <property type="entry name" value="MALONATE-SEMIALDEHYDE DEHYDROGENASE"/>
    <property type="match status" value="1"/>
</dbReference>
<dbReference type="eggNOG" id="KOG2449">
    <property type="taxonomic scope" value="Eukaryota"/>
</dbReference>
<dbReference type="SUPFAM" id="SSF53720">
    <property type="entry name" value="ALDH-like"/>
    <property type="match status" value="2"/>
</dbReference>
<dbReference type="InterPro" id="IPR015590">
    <property type="entry name" value="Aldehyde_DH_dom"/>
</dbReference>
<evidence type="ECO:0000256" key="2">
    <source>
        <dbReference type="ARBA" id="ARBA00013048"/>
    </source>
</evidence>
<dbReference type="PANTHER" id="PTHR43866:SF3">
    <property type="entry name" value="METHYLMALONATE-SEMIALDEHYDE DEHYDROGENASE [ACYLATING], MITOCHONDRIAL"/>
    <property type="match status" value="1"/>
</dbReference>
<dbReference type="EMBL" id="AGNL01044056">
    <property type="protein sequence ID" value="EJK50277.1"/>
    <property type="molecule type" value="Genomic_DNA"/>
</dbReference>
<dbReference type="FunFam" id="3.40.309.10:FF:000002">
    <property type="entry name" value="Methylmalonate-semialdehyde dehydrogenase (Acylating)"/>
    <property type="match status" value="1"/>
</dbReference>
<dbReference type="Gene3D" id="3.40.605.10">
    <property type="entry name" value="Aldehyde Dehydrogenase, Chain A, domain 1"/>
    <property type="match status" value="2"/>
</dbReference>
<comment type="caution">
    <text evidence="7">The sequence shown here is derived from an EMBL/GenBank/DDBJ whole genome shotgun (WGS) entry which is preliminary data.</text>
</comment>
<feature type="compositionally biased region" description="Basic and acidic residues" evidence="5">
    <location>
        <begin position="171"/>
        <end position="180"/>
    </location>
</feature>
<keyword evidence="8" id="KW-1185">Reference proteome</keyword>
<evidence type="ECO:0000313" key="8">
    <source>
        <dbReference type="Proteomes" id="UP000266841"/>
    </source>
</evidence>
<feature type="compositionally biased region" description="Basic and acidic residues" evidence="5">
    <location>
        <begin position="205"/>
        <end position="222"/>
    </location>
</feature>
<name>K0RUF8_THAOC</name>
<dbReference type="PROSITE" id="PS00070">
    <property type="entry name" value="ALDEHYDE_DEHYDR_CYS"/>
    <property type="match status" value="1"/>
</dbReference>
<dbReference type="InterPro" id="IPR016162">
    <property type="entry name" value="Ald_DH_N"/>
</dbReference>
<evidence type="ECO:0000256" key="3">
    <source>
        <dbReference type="ARBA" id="ARBA00023002"/>
    </source>
</evidence>
<dbReference type="OMA" id="GGAKNHI"/>
<protein>
    <recommendedName>
        <fullName evidence="2">methylmalonate-semialdehyde dehydrogenase (CoA acylating)</fullName>
        <ecNumber evidence="2">1.2.1.27</ecNumber>
    </recommendedName>
</protein>
<gene>
    <name evidence="7" type="ORF">THAOC_30774</name>
</gene>
<accession>K0RUF8</accession>
<dbReference type="GO" id="GO:0006210">
    <property type="term" value="P:thymine catabolic process"/>
    <property type="evidence" value="ECO:0007669"/>
    <property type="project" value="TreeGrafter"/>
</dbReference>
<evidence type="ECO:0000256" key="5">
    <source>
        <dbReference type="SAM" id="MobiDB-lite"/>
    </source>
</evidence>
<dbReference type="Proteomes" id="UP000266841">
    <property type="component" value="Unassembled WGS sequence"/>
</dbReference>
<proteinExistence type="inferred from homology"/>
<dbReference type="Gene3D" id="3.40.309.10">
    <property type="entry name" value="Aldehyde Dehydrogenase, Chain A, domain 2"/>
    <property type="match status" value="1"/>
</dbReference>
<dbReference type="GO" id="GO:0004491">
    <property type="term" value="F:methylmalonate-semialdehyde dehydrogenase (acylating, NAD) activity"/>
    <property type="evidence" value="ECO:0007669"/>
    <property type="project" value="UniProtKB-EC"/>
</dbReference>
<comment type="similarity">
    <text evidence="1">Belongs to the aldehyde dehydrogenase family.</text>
</comment>
<dbReference type="InterPro" id="IPR016160">
    <property type="entry name" value="Ald_DH_CS_CYS"/>
</dbReference>
<feature type="domain" description="Aldehyde dehydrogenase" evidence="6">
    <location>
        <begin position="1"/>
        <end position="124"/>
    </location>
</feature>
<evidence type="ECO:0000256" key="4">
    <source>
        <dbReference type="ARBA" id="ARBA00023027"/>
    </source>
</evidence>
<evidence type="ECO:0000259" key="6">
    <source>
        <dbReference type="Pfam" id="PF00171"/>
    </source>
</evidence>
<reference evidence="7 8" key="1">
    <citation type="journal article" date="2012" name="Genome Biol.">
        <title>Genome and low-iron response of an oceanic diatom adapted to chronic iron limitation.</title>
        <authorList>
            <person name="Lommer M."/>
            <person name="Specht M."/>
            <person name="Roy A.S."/>
            <person name="Kraemer L."/>
            <person name="Andreson R."/>
            <person name="Gutowska M.A."/>
            <person name="Wolf J."/>
            <person name="Bergner S.V."/>
            <person name="Schilhabel M.B."/>
            <person name="Klostermeier U.C."/>
            <person name="Beiko R.G."/>
            <person name="Rosenstiel P."/>
            <person name="Hippler M."/>
            <person name="Laroche J."/>
        </authorList>
    </citation>
    <scope>NUCLEOTIDE SEQUENCE [LARGE SCALE GENOMIC DNA]</scope>
    <source>
        <strain evidence="7 8">CCMP1005</strain>
    </source>
</reference>
<sequence length="505" mass="54166">DPSSGSLLSRVPESNDEDIGRAVSAAAAAFPSWSGTPVQARQRLMLEYAHVLHKKEIREEIAYWITLEQGKTTADAMGDVWRGLEVVEAAARVGSDMMGDSLQNLSSGLDTVSYRVPLGVCVGVGGCDLLFRFSFLEVSNPRDAPYPTSPVQLPRHDSAVDGPPRRRRWEHVRPQAHREGSVGVAPPYEDPARPRVAPGGRQRRPRLEARGRRADHPPRGEGRVVRGIERAGEYIHDVGSRHGKRVQANLGAKNHATVVMDDADRESTVRAIVGAAFGAAGQRCMALSVVVLVGDAAAGKEWVDDLKAGASGLKVGCGFDEGVDVGPLISPEAVVRAEEIIARSIDEGAECVLDGRGAEVAGHGGGNWLGPTILDLTPGGHYDPKEEITNSAYTEEIFAPVLTVLTVPTLDDAIRVTNANPYGNGAAVFTSDGASARRFQYECEAGQVGINVPVPVPLPFFSFTGNKASIRGDVNFYGKSGVHFFTQLKTVTSNWQWGRGRIWAV</sequence>
<dbReference type="InterPro" id="IPR016161">
    <property type="entry name" value="Ald_DH/histidinol_DH"/>
</dbReference>
<feature type="region of interest" description="Disordered" evidence="5">
    <location>
        <begin position="144"/>
        <end position="222"/>
    </location>
</feature>
<evidence type="ECO:0000313" key="7">
    <source>
        <dbReference type="EMBL" id="EJK50277.1"/>
    </source>
</evidence>
<dbReference type="Pfam" id="PF00171">
    <property type="entry name" value="Aldedh"/>
    <property type="match status" value="2"/>
</dbReference>
<dbReference type="InterPro" id="IPR010061">
    <property type="entry name" value="MeMal-semiAld_DH"/>
</dbReference>
<feature type="non-terminal residue" evidence="7">
    <location>
        <position position="1"/>
    </location>
</feature>
<evidence type="ECO:0000256" key="1">
    <source>
        <dbReference type="ARBA" id="ARBA00009986"/>
    </source>
</evidence>
<dbReference type="AlphaFoldDB" id="K0RUF8"/>
<dbReference type="GO" id="GO:0005739">
    <property type="term" value="C:mitochondrion"/>
    <property type="evidence" value="ECO:0007669"/>
    <property type="project" value="TreeGrafter"/>
</dbReference>
<keyword evidence="4" id="KW-0520">NAD</keyword>
<dbReference type="EC" id="1.2.1.27" evidence="2"/>
<keyword evidence="3" id="KW-0560">Oxidoreductase</keyword>
<dbReference type="OrthoDB" id="310895at2759"/>
<dbReference type="GO" id="GO:0006574">
    <property type="term" value="P:L-valine catabolic process"/>
    <property type="evidence" value="ECO:0007669"/>
    <property type="project" value="TreeGrafter"/>
</dbReference>
<organism evidence="7 8">
    <name type="scientific">Thalassiosira oceanica</name>
    <name type="common">Marine diatom</name>
    <dbReference type="NCBI Taxonomy" id="159749"/>
    <lineage>
        <taxon>Eukaryota</taxon>
        <taxon>Sar</taxon>
        <taxon>Stramenopiles</taxon>
        <taxon>Ochrophyta</taxon>
        <taxon>Bacillariophyta</taxon>
        <taxon>Coscinodiscophyceae</taxon>
        <taxon>Thalassiosirophycidae</taxon>
        <taxon>Thalassiosirales</taxon>
        <taxon>Thalassiosiraceae</taxon>
        <taxon>Thalassiosira</taxon>
    </lineage>
</organism>
<feature type="domain" description="Aldehyde dehydrogenase" evidence="6">
    <location>
        <begin position="228"/>
        <end position="491"/>
    </location>
</feature>